<sequence>MVDRMADGKAIVRRAFDEETDEVGAMTSKTVTAAVVAGAVATALGGLSVATPAHAQAKEKCYGISLKGQNDCKAGPGTTCAGSSTIDYQGNAWTLVPKGDCVKYGVDGGEFALPDGRKGSLTELDRDNPQA</sequence>
<dbReference type="Pfam" id="PF10048">
    <property type="entry name" value="DUF2282"/>
    <property type="match status" value="1"/>
</dbReference>
<dbReference type="EMBL" id="BMFA01000001">
    <property type="protein sequence ID" value="GGB32255.1"/>
    <property type="molecule type" value="Genomic_DNA"/>
</dbReference>
<reference evidence="1" key="2">
    <citation type="submission" date="2020-09" db="EMBL/GenBank/DDBJ databases">
        <authorList>
            <person name="Sun Q."/>
            <person name="Zhou Y."/>
        </authorList>
    </citation>
    <scope>NUCLEOTIDE SEQUENCE</scope>
    <source>
        <strain evidence="1">CGMCC 1.12426</strain>
    </source>
</reference>
<organism evidence="1 2">
    <name type="scientific">Roseibium aquae</name>
    <dbReference type="NCBI Taxonomy" id="1323746"/>
    <lineage>
        <taxon>Bacteria</taxon>
        <taxon>Pseudomonadati</taxon>
        <taxon>Pseudomonadota</taxon>
        <taxon>Alphaproteobacteria</taxon>
        <taxon>Hyphomicrobiales</taxon>
        <taxon>Stappiaceae</taxon>
        <taxon>Roseibium</taxon>
    </lineage>
</organism>
<name>A0A916T5D4_9HYPH</name>
<dbReference type="InterPro" id="IPR018740">
    <property type="entry name" value="DUF2282_membr"/>
</dbReference>
<dbReference type="Proteomes" id="UP000605148">
    <property type="component" value="Unassembled WGS sequence"/>
</dbReference>
<protein>
    <submittedName>
        <fullName evidence="1">Uncharacterized protein</fullName>
    </submittedName>
</protein>
<dbReference type="AlphaFoldDB" id="A0A916T5D4"/>
<evidence type="ECO:0000313" key="1">
    <source>
        <dbReference type="EMBL" id="GGB32255.1"/>
    </source>
</evidence>
<proteinExistence type="predicted"/>
<accession>A0A916T5D4</accession>
<comment type="caution">
    <text evidence="1">The sequence shown here is derived from an EMBL/GenBank/DDBJ whole genome shotgun (WGS) entry which is preliminary data.</text>
</comment>
<keyword evidence="2" id="KW-1185">Reference proteome</keyword>
<evidence type="ECO:0000313" key="2">
    <source>
        <dbReference type="Proteomes" id="UP000605148"/>
    </source>
</evidence>
<reference evidence="1" key="1">
    <citation type="journal article" date="2014" name="Int. J. Syst. Evol. Microbiol.">
        <title>Complete genome sequence of Corynebacterium casei LMG S-19264T (=DSM 44701T), isolated from a smear-ripened cheese.</title>
        <authorList>
            <consortium name="US DOE Joint Genome Institute (JGI-PGF)"/>
            <person name="Walter F."/>
            <person name="Albersmeier A."/>
            <person name="Kalinowski J."/>
            <person name="Ruckert C."/>
        </authorList>
    </citation>
    <scope>NUCLEOTIDE SEQUENCE</scope>
    <source>
        <strain evidence="1">CGMCC 1.12426</strain>
    </source>
</reference>
<gene>
    <name evidence="1" type="ORF">GCM10011316_00450</name>
</gene>